<gene>
    <name evidence="9" type="ORF">CTheo_1415</name>
</gene>
<keyword evidence="5" id="KW-0456">Lyase</keyword>
<dbReference type="PROSITE" id="PS01236">
    <property type="entry name" value="PDXT_SNO_1"/>
    <property type="match status" value="1"/>
</dbReference>
<evidence type="ECO:0000256" key="1">
    <source>
        <dbReference type="ARBA" id="ARBA00008345"/>
    </source>
</evidence>
<dbReference type="GO" id="GO:0042823">
    <property type="term" value="P:pyridoxal phosphate biosynthetic process"/>
    <property type="evidence" value="ECO:0007669"/>
    <property type="project" value="InterPro"/>
</dbReference>
<dbReference type="FunFam" id="3.40.50.880:FF:000077">
    <property type="entry name" value="Unplaced genomic scaffold supercont2.4, whole genome shotgun sequence"/>
    <property type="match status" value="1"/>
</dbReference>
<dbReference type="Pfam" id="PF01174">
    <property type="entry name" value="SNO"/>
    <property type="match status" value="2"/>
</dbReference>
<keyword evidence="4" id="KW-0315">Glutamine amidotransferase</keyword>
<evidence type="ECO:0000313" key="10">
    <source>
        <dbReference type="Proteomes" id="UP000383932"/>
    </source>
</evidence>
<comment type="similarity">
    <text evidence="1">Belongs to the glutaminase PdxT/SNO family.</text>
</comment>
<dbReference type="Proteomes" id="UP000383932">
    <property type="component" value="Unassembled WGS sequence"/>
</dbReference>
<keyword evidence="10" id="KW-1185">Reference proteome</keyword>
<dbReference type="OrthoDB" id="2039at2759"/>
<dbReference type="EMBL" id="SSOP01000012">
    <property type="protein sequence ID" value="KAB5595127.1"/>
    <property type="molecule type" value="Genomic_DNA"/>
</dbReference>
<dbReference type="GO" id="GO:1903600">
    <property type="term" value="C:glutaminase complex"/>
    <property type="evidence" value="ECO:0007669"/>
    <property type="project" value="TreeGrafter"/>
</dbReference>
<feature type="active site" description="Charge relay system" evidence="7">
    <location>
        <position position="223"/>
    </location>
</feature>
<feature type="binding site" evidence="8">
    <location>
        <begin position="61"/>
        <end position="63"/>
    </location>
    <ligand>
        <name>L-glutamine</name>
        <dbReference type="ChEBI" id="CHEBI:58359"/>
    </ligand>
</feature>
<comment type="caution">
    <text evidence="9">The sequence shown here is derived from an EMBL/GenBank/DDBJ whole genome shotgun (WGS) entry which is preliminary data.</text>
</comment>
<keyword evidence="3" id="KW-0378">Hydrolase</keyword>
<dbReference type="Gene3D" id="3.40.50.880">
    <property type="match status" value="1"/>
</dbReference>
<feature type="binding site" evidence="8">
    <location>
        <position position="123"/>
    </location>
    <ligand>
        <name>L-glutamine</name>
        <dbReference type="ChEBI" id="CHEBI:58359"/>
    </ligand>
</feature>
<name>A0A5N5QVA0_9AGAM</name>
<dbReference type="GO" id="GO:0016829">
    <property type="term" value="F:lyase activity"/>
    <property type="evidence" value="ECO:0007669"/>
    <property type="project" value="UniProtKB-KW"/>
</dbReference>
<feature type="active site" description="Charge relay system" evidence="7">
    <location>
        <position position="221"/>
    </location>
</feature>
<evidence type="ECO:0000256" key="3">
    <source>
        <dbReference type="ARBA" id="ARBA00022801"/>
    </source>
</evidence>
<dbReference type="PANTHER" id="PTHR31559:SF0">
    <property type="entry name" value="PYRIDOXAL 5'-PHOSPHATE SYNTHASE SUBUNIT SNO1-RELATED"/>
    <property type="match status" value="1"/>
</dbReference>
<comment type="catalytic activity">
    <reaction evidence="6">
        <text>L-glutamine + H2O = L-glutamate + NH4(+)</text>
        <dbReference type="Rhea" id="RHEA:15889"/>
        <dbReference type="ChEBI" id="CHEBI:15377"/>
        <dbReference type="ChEBI" id="CHEBI:28938"/>
        <dbReference type="ChEBI" id="CHEBI:29985"/>
        <dbReference type="ChEBI" id="CHEBI:58359"/>
        <dbReference type="EC" id="3.5.1.2"/>
    </reaction>
</comment>
<evidence type="ECO:0000256" key="4">
    <source>
        <dbReference type="ARBA" id="ARBA00022962"/>
    </source>
</evidence>
<dbReference type="GO" id="GO:0008614">
    <property type="term" value="P:pyridoxine metabolic process"/>
    <property type="evidence" value="ECO:0007669"/>
    <property type="project" value="TreeGrafter"/>
</dbReference>
<dbReference type="PROSITE" id="PS51130">
    <property type="entry name" value="PDXT_SNO_2"/>
    <property type="match status" value="1"/>
</dbReference>
<accession>A0A5N5QVA0</accession>
<dbReference type="NCBIfam" id="TIGR03800">
    <property type="entry name" value="PLP_synth_Pdx2"/>
    <property type="match status" value="1"/>
</dbReference>
<dbReference type="PANTHER" id="PTHR31559">
    <property type="entry name" value="PYRIDOXAL 5'-PHOSPHATE SYNTHASE SUBUNIT SNO"/>
    <property type="match status" value="1"/>
</dbReference>
<dbReference type="EC" id="3.5.1.2" evidence="2"/>
<dbReference type="PIRSF" id="PIRSF005639">
    <property type="entry name" value="Glut_amidoT_SNO"/>
    <property type="match status" value="1"/>
</dbReference>
<proteinExistence type="inferred from homology"/>
<evidence type="ECO:0000256" key="8">
    <source>
        <dbReference type="PIRSR" id="PIRSR005639-2"/>
    </source>
</evidence>
<evidence type="ECO:0000256" key="7">
    <source>
        <dbReference type="PIRSR" id="PIRSR005639-1"/>
    </source>
</evidence>
<organism evidence="9 10">
    <name type="scientific">Ceratobasidium theobromae</name>
    <dbReference type="NCBI Taxonomy" id="1582974"/>
    <lineage>
        <taxon>Eukaryota</taxon>
        <taxon>Fungi</taxon>
        <taxon>Dikarya</taxon>
        <taxon>Basidiomycota</taxon>
        <taxon>Agaricomycotina</taxon>
        <taxon>Agaricomycetes</taxon>
        <taxon>Cantharellales</taxon>
        <taxon>Ceratobasidiaceae</taxon>
        <taxon>Ceratobasidium</taxon>
    </lineage>
</organism>
<dbReference type="InterPro" id="IPR021196">
    <property type="entry name" value="PdxT/SNO_CS"/>
</dbReference>
<dbReference type="InterPro" id="IPR029062">
    <property type="entry name" value="Class_I_gatase-like"/>
</dbReference>
<feature type="binding site" evidence="8">
    <location>
        <begin position="154"/>
        <end position="155"/>
    </location>
    <ligand>
        <name>L-glutamine</name>
        <dbReference type="ChEBI" id="CHEBI:58359"/>
    </ligand>
</feature>
<dbReference type="AlphaFoldDB" id="A0A5N5QVA0"/>
<reference evidence="9 10" key="1">
    <citation type="journal article" date="2019" name="Fungal Biol. Biotechnol.">
        <title>Draft genome sequence of fastidious pathogen Ceratobasidium theobromae, which causes vascular-streak dieback in Theobroma cacao.</title>
        <authorList>
            <person name="Ali S.S."/>
            <person name="Asman A."/>
            <person name="Shao J."/>
            <person name="Firmansyah A.P."/>
            <person name="Susilo A.W."/>
            <person name="Rosmana A."/>
            <person name="McMahon P."/>
            <person name="Junaid M."/>
            <person name="Guest D."/>
            <person name="Kheng T.Y."/>
            <person name="Meinhardt L.W."/>
            <person name="Bailey B.A."/>
        </authorList>
    </citation>
    <scope>NUCLEOTIDE SEQUENCE [LARGE SCALE GENOMIC DNA]</scope>
    <source>
        <strain evidence="9 10">CT2</strain>
    </source>
</reference>
<evidence type="ECO:0000256" key="2">
    <source>
        <dbReference type="ARBA" id="ARBA00012918"/>
    </source>
</evidence>
<evidence type="ECO:0000256" key="5">
    <source>
        <dbReference type="ARBA" id="ARBA00023239"/>
    </source>
</evidence>
<dbReference type="GO" id="GO:0004359">
    <property type="term" value="F:glutaminase activity"/>
    <property type="evidence" value="ECO:0007669"/>
    <property type="project" value="UniProtKB-EC"/>
</dbReference>
<feature type="active site" description="Nucleophile" evidence="7">
    <location>
        <position position="92"/>
    </location>
</feature>
<evidence type="ECO:0000256" key="6">
    <source>
        <dbReference type="ARBA" id="ARBA00049534"/>
    </source>
</evidence>
<dbReference type="GO" id="GO:0005829">
    <property type="term" value="C:cytosol"/>
    <property type="evidence" value="ECO:0007669"/>
    <property type="project" value="TreeGrafter"/>
</dbReference>
<sequence length="254" mass="27645">MVEAAPELSRTGIPTIGILALQGAFAEHEHIVSRVTPRVNTKLVRFPAELAACDALIIPGGESTSIVLLARMAKMLDPLREFVKTKPVWGTCAGAILLASGGVEGAKKGGQEVFGGVDIRIGRNGFGSQLESFEAQLELNGPENPDQPFNGIFIRAPIILSFTKHDPERPIEYIARLPSNLLPDNLPHDSSRDPITDDPTQVDPRTVVALRQGRALLTTFHPELTGDDRFHEYFVRNCVLGLPHKSRESTNGMV</sequence>
<evidence type="ECO:0000313" key="9">
    <source>
        <dbReference type="EMBL" id="KAB5595127.1"/>
    </source>
</evidence>
<protein>
    <recommendedName>
        <fullName evidence="2">glutaminase</fullName>
        <ecNumber evidence="2">3.5.1.2</ecNumber>
    </recommendedName>
</protein>
<dbReference type="SUPFAM" id="SSF52317">
    <property type="entry name" value="Class I glutamine amidotransferase-like"/>
    <property type="match status" value="1"/>
</dbReference>
<dbReference type="InterPro" id="IPR002161">
    <property type="entry name" value="PdxT/SNO"/>
</dbReference>